<comment type="similarity">
    <text evidence="1">Belongs to the aldehyde dehydrogenase family.</text>
</comment>
<dbReference type="GO" id="GO:0004491">
    <property type="term" value="F:methylmalonate-semialdehyde dehydrogenase (acylating, NAD) activity"/>
    <property type="evidence" value="ECO:0007669"/>
    <property type="project" value="UniProtKB-EC"/>
</dbReference>
<dbReference type="InterPro" id="IPR010061">
    <property type="entry name" value="MeMal-semiAld_DH"/>
</dbReference>
<name>A0ABD3NJ96_9STRA</name>
<feature type="domain" description="Aldehyde dehydrogenase" evidence="5">
    <location>
        <begin position="11"/>
        <end position="346"/>
    </location>
</feature>
<comment type="caution">
    <text evidence="6">The sequence shown here is derived from an EMBL/GenBank/DDBJ whole genome shotgun (WGS) entry which is preliminary data.</text>
</comment>
<keyword evidence="3" id="KW-0560">Oxidoreductase</keyword>
<keyword evidence="4" id="KW-0520">NAD</keyword>
<keyword evidence="7" id="KW-1185">Reference proteome</keyword>
<evidence type="ECO:0000313" key="6">
    <source>
        <dbReference type="EMBL" id="KAL3776013.1"/>
    </source>
</evidence>
<dbReference type="PANTHER" id="PTHR43866">
    <property type="entry name" value="MALONATE-SEMIALDEHYDE DEHYDROGENASE"/>
    <property type="match status" value="1"/>
</dbReference>
<dbReference type="FunFam" id="3.40.309.10:FF:000002">
    <property type="entry name" value="Methylmalonate-semialdehyde dehydrogenase (Acylating)"/>
    <property type="match status" value="1"/>
</dbReference>
<reference evidence="6 7" key="1">
    <citation type="submission" date="2024-10" db="EMBL/GenBank/DDBJ databases">
        <title>Updated reference genomes for cyclostephanoid diatoms.</title>
        <authorList>
            <person name="Roberts W.R."/>
            <person name="Alverson A.J."/>
        </authorList>
    </citation>
    <scope>NUCLEOTIDE SEQUENCE [LARGE SCALE GENOMIC DNA]</scope>
    <source>
        <strain evidence="6 7">AJA276-08</strain>
    </source>
</reference>
<dbReference type="EMBL" id="JALLAZ020001376">
    <property type="protein sequence ID" value="KAL3776013.1"/>
    <property type="molecule type" value="Genomic_DNA"/>
</dbReference>
<sequence length="494" mass="52559">MVTLRIFFAPSSVDDAVRAARDAHPGWSNTPVQARQSLLAEYAHHLRRPEVREEVAHWITLENGKTFADAMGDVWRGLEVVDASCRAGHDMLGDALMNLSDGIDTVSYRTSLGVCVGISPFNFPAMIPLWMFPLAIACGNTYVLKPTEKAPSASMLLVKYLHDLGMPPGVVNVVNGGRETVDELLVHPDVRAISFVGSNNVGEYVHEIGCRNDKRVQANLGAKNHATILTSDADRVSTIRALAGAAFGAAGQRCMALSVAIFVGDIDDARGWVEDLVRAARGLRVGNGFVEGVDVGPMISIDAKCRAEDIIRRSVDEHGASCPLDGRGIVVDGYENGNFLGPTIIDLGRVAIESSGGGGGGMPAVLDNPAYAEEIFGPVLTVLSVPTLEDAIYITNANRYGNGASIFTSSGGAARKFRHEVEAGQVGINVPIPVPLPFFSFTGNKSSIRGDVNFYGKGGVNFFTQLKTVTSNWQYRGGGTDLGGVTMPVLGKSK</sequence>
<organism evidence="6 7">
    <name type="scientific">Stephanodiscus triporus</name>
    <dbReference type="NCBI Taxonomy" id="2934178"/>
    <lineage>
        <taxon>Eukaryota</taxon>
        <taxon>Sar</taxon>
        <taxon>Stramenopiles</taxon>
        <taxon>Ochrophyta</taxon>
        <taxon>Bacillariophyta</taxon>
        <taxon>Coscinodiscophyceae</taxon>
        <taxon>Thalassiosirophycidae</taxon>
        <taxon>Stephanodiscales</taxon>
        <taxon>Stephanodiscaceae</taxon>
        <taxon>Stephanodiscus</taxon>
    </lineage>
</organism>
<dbReference type="EC" id="1.2.1.27" evidence="2"/>
<dbReference type="Gene3D" id="3.40.605.10">
    <property type="entry name" value="Aldehyde Dehydrogenase, Chain A, domain 1"/>
    <property type="match status" value="1"/>
</dbReference>
<evidence type="ECO:0000256" key="2">
    <source>
        <dbReference type="ARBA" id="ARBA00013048"/>
    </source>
</evidence>
<evidence type="ECO:0000256" key="4">
    <source>
        <dbReference type="ARBA" id="ARBA00023027"/>
    </source>
</evidence>
<evidence type="ECO:0000313" key="7">
    <source>
        <dbReference type="Proteomes" id="UP001530315"/>
    </source>
</evidence>
<dbReference type="Proteomes" id="UP001530315">
    <property type="component" value="Unassembled WGS sequence"/>
</dbReference>
<gene>
    <name evidence="6" type="ORF">ACHAW5_007095</name>
</gene>
<dbReference type="Pfam" id="PF00171">
    <property type="entry name" value="Aldedh"/>
    <property type="match status" value="2"/>
</dbReference>
<dbReference type="SUPFAM" id="SSF53720">
    <property type="entry name" value="ALDH-like"/>
    <property type="match status" value="1"/>
</dbReference>
<dbReference type="AlphaFoldDB" id="A0ABD3NJ96"/>
<evidence type="ECO:0000259" key="5">
    <source>
        <dbReference type="Pfam" id="PF00171"/>
    </source>
</evidence>
<accession>A0ABD3NJ96</accession>
<evidence type="ECO:0000256" key="1">
    <source>
        <dbReference type="ARBA" id="ARBA00009986"/>
    </source>
</evidence>
<dbReference type="InterPro" id="IPR016163">
    <property type="entry name" value="Ald_DH_C"/>
</dbReference>
<dbReference type="NCBIfam" id="TIGR01722">
    <property type="entry name" value="MMSDH"/>
    <property type="match status" value="1"/>
</dbReference>
<proteinExistence type="inferred from homology"/>
<dbReference type="InterPro" id="IPR015590">
    <property type="entry name" value="Aldehyde_DH_dom"/>
</dbReference>
<dbReference type="PROSITE" id="PS00070">
    <property type="entry name" value="ALDEHYDE_DEHYDR_CYS"/>
    <property type="match status" value="1"/>
</dbReference>
<evidence type="ECO:0000256" key="3">
    <source>
        <dbReference type="ARBA" id="ARBA00023002"/>
    </source>
</evidence>
<dbReference type="Gene3D" id="3.40.309.10">
    <property type="entry name" value="Aldehyde Dehydrogenase, Chain A, domain 2"/>
    <property type="match status" value="1"/>
</dbReference>
<dbReference type="InterPro" id="IPR016160">
    <property type="entry name" value="Ald_DH_CS_CYS"/>
</dbReference>
<dbReference type="InterPro" id="IPR016162">
    <property type="entry name" value="Ald_DH_N"/>
</dbReference>
<dbReference type="PANTHER" id="PTHR43866:SF3">
    <property type="entry name" value="METHYLMALONATE-SEMIALDEHYDE DEHYDROGENASE [ACYLATING], MITOCHONDRIAL"/>
    <property type="match status" value="1"/>
</dbReference>
<protein>
    <recommendedName>
        <fullName evidence="2">methylmalonate-semialdehyde dehydrogenase (CoA acylating)</fullName>
        <ecNumber evidence="2">1.2.1.27</ecNumber>
    </recommendedName>
</protein>
<dbReference type="InterPro" id="IPR016161">
    <property type="entry name" value="Ald_DH/histidinol_DH"/>
</dbReference>
<feature type="domain" description="Aldehyde dehydrogenase" evidence="5">
    <location>
        <begin position="368"/>
        <end position="469"/>
    </location>
</feature>